<feature type="region of interest" description="Disordered" evidence="4">
    <location>
        <begin position="981"/>
        <end position="1001"/>
    </location>
</feature>
<sequence length="1251" mass="135497">MRFAIKISRVLVGALLLIFAAVYAGAQTNQGQIAGNVLDASGAAVADAVVTAKGDQTGATYTAKSTSSGNYRFPSIQLGRYTITTTAPGFKSTVSTGVEVRVGTVTSLDISLAAGGANESVTITANAPSVEAESSDVGGTVNTRQIVELPLALGGVGAMRAPESFVFLIPGTVGPGSGNSNNGIFISQLGGGQNFGNEVLLDGASQTRSENGSSFDEEAPSVEAISEFKVTTSTPEAEFGRTTGGIENFVTKSGSNAFHGTIFDIFRNEDLNANNWFNNGYKAFYTANPTQGSESAYNRPNDKQNDYGGNFGGPVSIPHLYNGRDKTFFFFNWEQYRHTLGGPITSTVPTVAERGGNFSDLLGSQKLDNNGKPILNPCDGTPLYNGQIFDPNTTRTVNGIQCRTAFANNTIPQGRISPQALKLLSYYPVPNASGVSNNYTLTTSSPLTNTTYSVRVDENIGAKDKIYGSYNTRENTRFSPQNFQLPAPVTPNVQTQDFITHFGRGGWDHIFTPNVLNHLNLGYNRSNSINGSIYLQGGTNYSSQLGIPGLVTGFPLVNITGYVSLSRNQNDDNVDNGIRVNDSLSWQKGRNSFKFGVDYRYQQYSSIANDVTNGYFNFNGNQTKAARTSPYQDGTGLGQASFLLGLYDSAGITIPNHQPRWISNYWAGFFQDDFKVNSSLVLNLGVRYDIDQPRREAQNNTSNFSPTAIDPYTGTPGALVFATTCTNCNKRWADTWTKDIAPRIGFAYSPASLNNKFVLRGGFAVLYGPLQYSDFGGATTTGYNSPVNLNSNGFDPSFNLSSGLGNVSFAPNLDPGFYDSRDSSAPRNFSNYIKPSYGRPPMIEQWNLQVQQELAKDLIFTLGYIGNEGAHLRSGIENVNNTSPSTFIRGDELTRTFGYEAPALGTAKPYAGFNNNANYFQALRPFPQYDYIATDCCLQNVGHSSYDALIASLERRFSQGLNLQASYTWSKHITNADSSLPGINAGVNQEQDPSNPKSTKSLSIQDIPNTFVVSYIYELPFGKGKAFGNFHNPLLRAAVSGFEIGGVQRYQSGQPTSFGGATGIPGFQNFIEFTRVPGSQLASPARRGHIDPFRRLKAGNPNNFYSDPNTDSEFNGPTNTGNAAQSQFQNAPAFLDQNNPQIRIARAQVACVAPGTVVTPNCDNGGFLFGNVPRVTGEIRNYRYYNEDFSFLKKTPIAEGVVFTLKVELLNAFNRHTFSTPDTEPNDTTFGVPTGTINGPRQMQITGRIQF</sequence>
<name>A0ABW9KLA3_9BACT</name>
<keyword evidence="5" id="KW-0732">Signal</keyword>
<evidence type="ECO:0000313" key="7">
    <source>
        <dbReference type="EMBL" id="MFN2975730.1"/>
    </source>
</evidence>
<reference evidence="7 8" key="1">
    <citation type="submission" date="2024-12" db="EMBL/GenBank/DDBJ databases">
        <authorList>
            <person name="Lee Y."/>
        </authorList>
    </citation>
    <scope>NUCLEOTIDE SEQUENCE [LARGE SCALE GENOMIC DNA]</scope>
    <source>
        <strain evidence="7 8">03SUJ4</strain>
    </source>
</reference>
<dbReference type="InterPro" id="IPR036942">
    <property type="entry name" value="Beta-barrel_TonB_sf"/>
</dbReference>
<evidence type="ECO:0000256" key="2">
    <source>
        <dbReference type="ARBA" id="ARBA00023136"/>
    </source>
</evidence>
<dbReference type="Pfam" id="PF13620">
    <property type="entry name" value="CarboxypepD_reg"/>
    <property type="match status" value="1"/>
</dbReference>
<protein>
    <submittedName>
        <fullName evidence="7">Carboxypeptidase regulatory-like domain-containing protein</fullName>
    </submittedName>
</protein>
<evidence type="ECO:0000256" key="1">
    <source>
        <dbReference type="ARBA" id="ARBA00004442"/>
    </source>
</evidence>
<dbReference type="Gene3D" id="2.60.40.1120">
    <property type="entry name" value="Carboxypeptidase-like, regulatory domain"/>
    <property type="match status" value="1"/>
</dbReference>
<dbReference type="Proteomes" id="UP001634747">
    <property type="component" value="Unassembled WGS sequence"/>
</dbReference>
<accession>A0ABW9KLA3</accession>
<evidence type="ECO:0000256" key="5">
    <source>
        <dbReference type="SAM" id="SignalP"/>
    </source>
</evidence>
<evidence type="ECO:0000256" key="4">
    <source>
        <dbReference type="SAM" id="MobiDB-lite"/>
    </source>
</evidence>
<dbReference type="InterPro" id="IPR013784">
    <property type="entry name" value="Carb-bd-like_fold"/>
</dbReference>
<feature type="region of interest" description="Disordered" evidence="4">
    <location>
        <begin position="1218"/>
        <end position="1237"/>
    </location>
</feature>
<evidence type="ECO:0000256" key="3">
    <source>
        <dbReference type="ARBA" id="ARBA00023237"/>
    </source>
</evidence>
<evidence type="ECO:0000259" key="6">
    <source>
        <dbReference type="Pfam" id="PF25183"/>
    </source>
</evidence>
<evidence type="ECO:0000313" key="8">
    <source>
        <dbReference type="Proteomes" id="UP001634747"/>
    </source>
</evidence>
<feature type="domain" description="TonB-dependent transporter Oar-like beta-barrel" evidence="6">
    <location>
        <begin position="250"/>
        <end position="1244"/>
    </location>
</feature>
<dbReference type="InterPro" id="IPR057601">
    <property type="entry name" value="Oar-like_b-barrel"/>
</dbReference>
<feature type="compositionally biased region" description="Polar residues" evidence="4">
    <location>
        <begin position="986"/>
        <end position="1001"/>
    </location>
</feature>
<feature type="chain" id="PRO_5047307487" evidence="5">
    <location>
        <begin position="27"/>
        <end position="1251"/>
    </location>
</feature>
<organism evidence="7 8">
    <name type="scientific">Terriglobus aquaticus</name>
    <dbReference type="NCBI Taxonomy" id="940139"/>
    <lineage>
        <taxon>Bacteria</taxon>
        <taxon>Pseudomonadati</taxon>
        <taxon>Acidobacteriota</taxon>
        <taxon>Terriglobia</taxon>
        <taxon>Terriglobales</taxon>
        <taxon>Acidobacteriaceae</taxon>
        <taxon>Terriglobus</taxon>
    </lineage>
</organism>
<dbReference type="RefSeq" id="WP_263412756.1">
    <property type="nucleotide sequence ID" value="NZ_BAABBH010000001.1"/>
</dbReference>
<keyword evidence="3" id="KW-0998">Cell outer membrane</keyword>
<comment type="caution">
    <text evidence="7">The sequence shown here is derived from an EMBL/GenBank/DDBJ whole genome shotgun (WGS) entry which is preliminary data.</text>
</comment>
<dbReference type="Gene3D" id="2.40.170.20">
    <property type="entry name" value="TonB-dependent receptor, beta-barrel domain"/>
    <property type="match status" value="1"/>
</dbReference>
<keyword evidence="2" id="KW-0472">Membrane</keyword>
<proteinExistence type="predicted"/>
<feature type="signal peptide" evidence="5">
    <location>
        <begin position="1"/>
        <end position="26"/>
    </location>
</feature>
<dbReference type="Pfam" id="PF25183">
    <property type="entry name" value="OMP_b-brl_4"/>
    <property type="match status" value="1"/>
</dbReference>
<dbReference type="SUPFAM" id="SSF49452">
    <property type="entry name" value="Starch-binding domain-like"/>
    <property type="match status" value="1"/>
</dbReference>
<comment type="subcellular location">
    <subcellularLocation>
        <location evidence="1">Cell outer membrane</location>
    </subcellularLocation>
</comment>
<gene>
    <name evidence="7" type="ORF">ACK2TP_08135</name>
</gene>
<keyword evidence="8" id="KW-1185">Reference proteome</keyword>
<dbReference type="EMBL" id="JBJYXY010000001">
    <property type="protein sequence ID" value="MFN2975730.1"/>
    <property type="molecule type" value="Genomic_DNA"/>
</dbReference>
<dbReference type="SUPFAM" id="SSF56935">
    <property type="entry name" value="Porins"/>
    <property type="match status" value="1"/>
</dbReference>